<evidence type="ECO:0000259" key="1">
    <source>
        <dbReference type="Pfam" id="PF08241"/>
    </source>
</evidence>
<dbReference type="GO" id="GO:0032259">
    <property type="term" value="P:methylation"/>
    <property type="evidence" value="ECO:0007669"/>
    <property type="project" value="UniProtKB-KW"/>
</dbReference>
<keyword evidence="2" id="KW-0808">Transferase</keyword>
<dbReference type="OrthoDB" id="9795634at2"/>
<dbReference type="RefSeq" id="WP_090880997.1">
    <property type="nucleotide sequence ID" value="NZ_FMXQ01000014.1"/>
</dbReference>
<dbReference type="GO" id="GO:0008757">
    <property type="term" value="F:S-adenosylmethionine-dependent methyltransferase activity"/>
    <property type="evidence" value="ECO:0007669"/>
    <property type="project" value="InterPro"/>
</dbReference>
<sequence>MGERERSAELYGDAGGYESYMGPWSTALAPLFLRYAAVGQPTSLLDVGSGTGNLLAAATEIVPDARLVGVDPSTALLHRARHRSDLRGATFVKARADALPFADGAFACCLSLLVLQEFAGRPEPISEMRRVTHASGVVAACLWDFARMPVIAALVGVLAEIDPVAGVRLAISSPSGEAALARAWAGAGFTEVSTSRITVMRTYEDFDALWRSLLCGSTPSTMTLAALPAGQRDRAYVAMRHRFANPRGSFPIAAEALVVRGKA</sequence>
<feature type="domain" description="Methyltransferase type 11" evidence="1">
    <location>
        <begin position="45"/>
        <end position="139"/>
    </location>
</feature>
<protein>
    <submittedName>
        <fullName evidence="2">Methyltransferase domain-containing protein</fullName>
    </submittedName>
</protein>
<gene>
    <name evidence="2" type="ORF">SAMN02982931_04643</name>
</gene>
<reference evidence="2 3" key="1">
    <citation type="submission" date="2016-10" db="EMBL/GenBank/DDBJ databases">
        <authorList>
            <person name="de Groot N.N."/>
        </authorList>
    </citation>
    <scope>NUCLEOTIDE SEQUENCE [LARGE SCALE GENOMIC DNA]</scope>
    <source>
        <strain evidence="2 3">ATCC 35022</strain>
    </source>
</reference>
<accession>A0A1G6EL09</accession>
<dbReference type="Proteomes" id="UP000199071">
    <property type="component" value="Unassembled WGS sequence"/>
</dbReference>
<organism evidence="2 3">
    <name type="scientific">Bauldia litoralis</name>
    <dbReference type="NCBI Taxonomy" id="665467"/>
    <lineage>
        <taxon>Bacteria</taxon>
        <taxon>Pseudomonadati</taxon>
        <taxon>Pseudomonadota</taxon>
        <taxon>Alphaproteobacteria</taxon>
        <taxon>Hyphomicrobiales</taxon>
        <taxon>Kaistiaceae</taxon>
        <taxon>Bauldia</taxon>
    </lineage>
</organism>
<evidence type="ECO:0000313" key="3">
    <source>
        <dbReference type="Proteomes" id="UP000199071"/>
    </source>
</evidence>
<dbReference type="InterPro" id="IPR013216">
    <property type="entry name" value="Methyltransf_11"/>
</dbReference>
<keyword evidence="3" id="KW-1185">Reference proteome</keyword>
<dbReference type="Pfam" id="PF08241">
    <property type="entry name" value="Methyltransf_11"/>
    <property type="match status" value="1"/>
</dbReference>
<evidence type="ECO:0000313" key="2">
    <source>
        <dbReference type="EMBL" id="SDB58119.1"/>
    </source>
</evidence>
<dbReference type="Gene3D" id="3.40.50.150">
    <property type="entry name" value="Vaccinia Virus protein VP39"/>
    <property type="match status" value="1"/>
</dbReference>
<dbReference type="CDD" id="cd02440">
    <property type="entry name" value="AdoMet_MTases"/>
    <property type="match status" value="1"/>
</dbReference>
<dbReference type="STRING" id="665467.SAMN02982931_04643"/>
<dbReference type="EMBL" id="FMXQ01000014">
    <property type="protein sequence ID" value="SDB58119.1"/>
    <property type="molecule type" value="Genomic_DNA"/>
</dbReference>
<keyword evidence="2" id="KW-0489">Methyltransferase</keyword>
<dbReference type="SUPFAM" id="SSF53335">
    <property type="entry name" value="S-adenosyl-L-methionine-dependent methyltransferases"/>
    <property type="match status" value="1"/>
</dbReference>
<dbReference type="InterPro" id="IPR029063">
    <property type="entry name" value="SAM-dependent_MTases_sf"/>
</dbReference>
<proteinExistence type="predicted"/>
<name>A0A1G6EL09_9HYPH</name>
<dbReference type="AlphaFoldDB" id="A0A1G6EL09"/>